<name>A0A6J5RNN0_9CAUD</name>
<reference evidence="2" key="1">
    <citation type="submission" date="2020-05" db="EMBL/GenBank/DDBJ databases">
        <authorList>
            <person name="Chiriac C."/>
            <person name="Salcher M."/>
            <person name="Ghai R."/>
            <person name="Kavagutti S V."/>
        </authorList>
    </citation>
    <scope>NUCLEOTIDE SEQUENCE</scope>
</reference>
<sequence>MRLKRLVEGFGAISMEPDPAEHILSPDTKRSNALMFYSGASGTIPAHWNNSPFLSGGRLTSTFGSNPGLKKKGTVLSYQEFIDTTRKFAK</sequence>
<proteinExistence type="predicted"/>
<evidence type="ECO:0000313" key="2">
    <source>
        <dbReference type="EMBL" id="CAB4193815.1"/>
    </source>
</evidence>
<dbReference type="EMBL" id="LR797195">
    <property type="protein sequence ID" value="CAB4193815.1"/>
    <property type="molecule type" value="Genomic_DNA"/>
</dbReference>
<evidence type="ECO:0000313" key="1">
    <source>
        <dbReference type="EMBL" id="CAB4175497.1"/>
    </source>
</evidence>
<dbReference type="EMBL" id="LR796916">
    <property type="protein sequence ID" value="CAB4175497.1"/>
    <property type="molecule type" value="Genomic_DNA"/>
</dbReference>
<organism evidence="2">
    <name type="scientific">uncultured Caudovirales phage</name>
    <dbReference type="NCBI Taxonomy" id="2100421"/>
    <lineage>
        <taxon>Viruses</taxon>
        <taxon>Duplodnaviria</taxon>
        <taxon>Heunggongvirae</taxon>
        <taxon>Uroviricota</taxon>
        <taxon>Caudoviricetes</taxon>
        <taxon>Peduoviridae</taxon>
        <taxon>Maltschvirus</taxon>
        <taxon>Maltschvirus maltsch</taxon>
    </lineage>
</organism>
<gene>
    <name evidence="2" type="ORF">UFOVP1247_186</name>
    <name evidence="1" type="ORF">UFOVP970_226</name>
</gene>
<protein>
    <submittedName>
        <fullName evidence="2">Uncharacterized protein</fullName>
    </submittedName>
</protein>
<accession>A0A6J5RNN0</accession>